<keyword evidence="2" id="KW-0998">Cell outer membrane</keyword>
<protein>
    <submittedName>
        <fullName evidence="4">TonB-dependent receptor</fullName>
    </submittedName>
</protein>
<evidence type="ECO:0000259" key="3">
    <source>
        <dbReference type="Pfam" id="PF07715"/>
    </source>
</evidence>
<comment type="similarity">
    <text evidence="2">Belongs to the TonB-dependent receptor family.</text>
</comment>
<gene>
    <name evidence="4" type="ORF">A33Q_3921</name>
</gene>
<dbReference type="InterPro" id="IPR023996">
    <property type="entry name" value="TonB-dep_OMP_SusC/RagA"/>
</dbReference>
<comment type="subcellular location">
    <subcellularLocation>
        <location evidence="2">Cell outer membrane</location>
        <topology evidence="2">Multi-pass membrane protein</topology>
    </subcellularLocation>
</comment>
<dbReference type="Proteomes" id="UP000006073">
    <property type="component" value="Unassembled WGS sequence"/>
</dbReference>
<dbReference type="Gene3D" id="2.170.130.10">
    <property type="entry name" value="TonB-dependent receptor, plug domain"/>
    <property type="match status" value="1"/>
</dbReference>
<keyword evidence="1" id="KW-0732">Signal</keyword>
<dbReference type="NCBIfam" id="TIGR04057">
    <property type="entry name" value="SusC_RagA_signa"/>
    <property type="match status" value="1"/>
</dbReference>
<dbReference type="Gene3D" id="2.60.40.1120">
    <property type="entry name" value="Carboxypeptidase-like, regulatory domain"/>
    <property type="match status" value="1"/>
</dbReference>
<dbReference type="InterPro" id="IPR023997">
    <property type="entry name" value="TonB-dep_OMP_SusC/RagA_CS"/>
</dbReference>
<keyword evidence="2" id="KW-0472">Membrane</keyword>
<dbReference type="Pfam" id="PF07715">
    <property type="entry name" value="Plug"/>
    <property type="match status" value="1"/>
</dbReference>
<dbReference type="SUPFAM" id="SSF49464">
    <property type="entry name" value="Carboxypeptidase regulatory domain-like"/>
    <property type="match status" value="1"/>
</dbReference>
<dbReference type="Pfam" id="PF13715">
    <property type="entry name" value="CarbopepD_reg_2"/>
    <property type="match status" value="1"/>
</dbReference>
<comment type="caution">
    <text evidence="4">The sequence shown here is derived from an EMBL/GenBank/DDBJ whole genome shotgun (WGS) entry which is preliminary data.</text>
</comment>
<dbReference type="FunFam" id="2.170.130.10:FF:000003">
    <property type="entry name" value="SusC/RagA family TonB-linked outer membrane protein"/>
    <property type="match status" value="1"/>
</dbReference>
<accession>S2D6Y9</accession>
<evidence type="ECO:0000256" key="2">
    <source>
        <dbReference type="PROSITE-ProRule" id="PRU01360"/>
    </source>
</evidence>
<dbReference type="GO" id="GO:0015344">
    <property type="term" value="F:siderophore uptake transmembrane transporter activity"/>
    <property type="evidence" value="ECO:0007669"/>
    <property type="project" value="TreeGrafter"/>
</dbReference>
<feature type="domain" description="TonB-dependent receptor plug" evidence="3">
    <location>
        <begin position="108"/>
        <end position="213"/>
    </location>
</feature>
<keyword evidence="2" id="KW-0812">Transmembrane</keyword>
<dbReference type="GO" id="GO:0044718">
    <property type="term" value="P:siderophore transmembrane transport"/>
    <property type="evidence" value="ECO:0007669"/>
    <property type="project" value="TreeGrafter"/>
</dbReference>
<evidence type="ECO:0000313" key="4">
    <source>
        <dbReference type="EMBL" id="EOZ92830.1"/>
    </source>
</evidence>
<dbReference type="PANTHER" id="PTHR30069:SF29">
    <property type="entry name" value="HEMOGLOBIN AND HEMOGLOBIN-HAPTOGLOBIN-BINDING PROTEIN 1-RELATED"/>
    <property type="match status" value="1"/>
</dbReference>
<name>S2D6Y9_INDAL</name>
<dbReference type="EMBL" id="ALWO02000049">
    <property type="protein sequence ID" value="EOZ92830.1"/>
    <property type="molecule type" value="Genomic_DNA"/>
</dbReference>
<dbReference type="PROSITE" id="PS52016">
    <property type="entry name" value="TONB_DEPENDENT_REC_3"/>
    <property type="match status" value="1"/>
</dbReference>
<evidence type="ECO:0000313" key="5">
    <source>
        <dbReference type="Proteomes" id="UP000006073"/>
    </source>
</evidence>
<keyword evidence="4" id="KW-0675">Receptor</keyword>
<keyword evidence="2" id="KW-0813">Transport</keyword>
<dbReference type="STRING" id="1189612.A33Q_3921"/>
<dbReference type="AlphaFoldDB" id="S2D6Y9"/>
<reference evidence="4 5" key="1">
    <citation type="journal article" date="2013" name="Genome Announc.">
        <title>Draft Genome Sequence of Indibacter alkaliphilus Strain LW1T, Isolated from Lonar Lake, a Haloalkaline Lake in the Buldana District of Maharashtra, India.</title>
        <authorList>
            <person name="Singh A."/>
            <person name="Kumar Jangir P."/>
            <person name="Sharma R."/>
            <person name="Singh A."/>
            <person name="Kumar Pinnaka A."/>
            <person name="Shivaji S."/>
        </authorList>
    </citation>
    <scope>NUCLEOTIDE SEQUENCE [LARGE SCALE GENOMIC DNA]</scope>
    <source>
        <strain evidence="5">CCUG 57479 / KCTC 22604 / LW1</strain>
    </source>
</reference>
<dbReference type="InterPro" id="IPR037066">
    <property type="entry name" value="Plug_dom_sf"/>
</dbReference>
<sequence>MYLWVFVFCSFQQAMAQQNVSGLVTDSEGDPIPGVNVIEKGTTNGTVTDIDGKYTISVGSDAILQFSFIGFRTIESQVNNNSVIDIELESDLAQLSEVVVVGYGEQRKETMTGSVVAIQGDEIRRSPSANVSANLAGRLPGLTVNQRTGEPGRDDPNLLIRGVATFGNNAPLIIIDGVPRAEMARLNPEDIESVSVLKDASAAIYGARAANGVILITTKTGAKGKPEFNLSYNHAFQQPTMVPEMLDAPTFAEVYNEGAWYRAGRPDLDTWSAPFSQSAIDRFRDGSDPVSYPNTNWAQEAIKPYSIQRRVNLSARGGTENIDYFLSYGTVYQDGSLVNDPTEFQQHNMRVNVNVKLTENLKVGANVSALLNNRTFGSVATNDEVWVNFHNIFQANPTLPAVYPNGLIAPGRLGENPLLMNQRGYLNRDDSPIFSTFTATYDVPFIDGLKLEASYNYDVNHQIERRWRTPYSFHEFNTQTGEYDEIMGTGVSAPELGQTNRKLTTQLYNFRLNYSKVIDKHYLGVLLGTEQQQDFHNWVYAFRRNFVSSAIDQINAGSSDTDDMNTGGSTILGGYNNYFGRFNYDYDGKYLLEFLFRYDGSQRFPEGSRYGFFPGVSAGWRISEESFMDNVDFVNQLKIRGSYGQIGNDLVAPFQHLQAFTFGGNFPFGGNVNPGVNPGVLPNPFITWEVSEKVDFGLESILWRGALGVEFTVFQERRSNILATRNVSVSNVFGFPGLPDENIGEINNRGYELTLTSQKNFGELSAVVRGNVAFARSEVIFMDEVPNQEERMNQTGRPVGAGLFYQADGIFSSQEELESYPHLPNAQVGDLRFVDLNGDGVIDGNDRFRHHFTNIPEYVFGLNFDLQYRNFDLTVFFQGQTNVINYDDRFAVLGNAAFDNSTVARATDRWTVDNPGGSMPRADALEPGANTMWLFDATFVRLKNVELGYSLPKGLISRIGLTDARVFASGFNLLTWSREIKWADPEASGGFLFYPQLRLMNLGVNVKF</sequence>
<keyword evidence="2" id="KW-1134">Transmembrane beta strand</keyword>
<dbReference type="NCBIfam" id="TIGR04056">
    <property type="entry name" value="OMP_RagA_SusC"/>
    <property type="match status" value="1"/>
</dbReference>
<dbReference type="InterPro" id="IPR012910">
    <property type="entry name" value="Plug_dom"/>
</dbReference>
<keyword evidence="5" id="KW-1185">Reference proteome</keyword>
<dbReference type="GO" id="GO:0009279">
    <property type="term" value="C:cell outer membrane"/>
    <property type="evidence" value="ECO:0007669"/>
    <property type="project" value="UniProtKB-SubCell"/>
</dbReference>
<proteinExistence type="inferred from homology"/>
<organism evidence="4 5">
    <name type="scientific">Indibacter alkaliphilus (strain CCUG 57479 / KCTC 22604 / LW1)</name>
    <dbReference type="NCBI Taxonomy" id="1189612"/>
    <lineage>
        <taxon>Bacteria</taxon>
        <taxon>Pseudomonadati</taxon>
        <taxon>Bacteroidota</taxon>
        <taxon>Cytophagia</taxon>
        <taxon>Cytophagales</taxon>
        <taxon>Cyclobacteriaceae</taxon>
    </lineage>
</organism>
<dbReference type="PANTHER" id="PTHR30069">
    <property type="entry name" value="TONB-DEPENDENT OUTER MEMBRANE RECEPTOR"/>
    <property type="match status" value="1"/>
</dbReference>
<dbReference type="FunFam" id="2.60.40.1120:FF:000003">
    <property type="entry name" value="Outer membrane protein Omp121"/>
    <property type="match status" value="1"/>
</dbReference>
<dbReference type="InterPro" id="IPR039426">
    <property type="entry name" value="TonB-dep_rcpt-like"/>
</dbReference>
<dbReference type="InterPro" id="IPR008969">
    <property type="entry name" value="CarboxyPept-like_regulatory"/>
</dbReference>
<dbReference type="SUPFAM" id="SSF56935">
    <property type="entry name" value="Porins"/>
    <property type="match status" value="1"/>
</dbReference>
<dbReference type="eggNOG" id="COG1629">
    <property type="taxonomic scope" value="Bacteria"/>
</dbReference>
<evidence type="ECO:0000256" key="1">
    <source>
        <dbReference type="ARBA" id="ARBA00022729"/>
    </source>
</evidence>